<dbReference type="InterPro" id="IPR036420">
    <property type="entry name" value="BRCT_dom_sf"/>
</dbReference>
<accession>A0A2Z5TRA6</accession>
<keyword evidence="7" id="KW-0539">Nucleus</keyword>
<evidence type="ECO:0000256" key="1">
    <source>
        <dbReference type="ARBA" id="ARBA00004286"/>
    </source>
</evidence>
<dbReference type="Pfam" id="PF00533">
    <property type="entry name" value="BRCT"/>
    <property type="match status" value="1"/>
</dbReference>
<evidence type="ECO:0000256" key="9">
    <source>
        <dbReference type="ARBA" id="ARBA00023306"/>
    </source>
</evidence>
<comment type="similarity">
    <text evidence="10">Belongs to the Nibrin family.</text>
</comment>
<gene>
    <name evidence="13" type="primary">RsNBS1</name>
</gene>
<evidence type="ECO:0000256" key="11">
    <source>
        <dbReference type="SAM" id="MobiDB-lite"/>
    </source>
</evidence>
<comment type="subcellular location">
    <subcellularLocation>
        <location evidence="1">Chromosome</location>
    </subcellularLocation>
    <subcellularLocation>
        <location evidence="2">Nucleus</location>
        <location evidence="2">PML body</location>
    </subcellularLocation>
</comment>
<dbReference type="GO" id="GO:0016605">
    <property type="term" value="C:PML body"/>
    <property type="evidence" value="ECO:0007669"/>
    <property type="project" value="UniProtKB-SubCell"/>
</dbReference>
<dbReference type="PANTHER" id="PTHR12162">
    <property type="entry name" value="NIBRIN-RELATED"/>
    <property type="match status" value="1"/>
</dbReference>
<dbReference type="Pfam" id="PF16508">
    <property type="entry name" value="NIBRIN_BRCT_II"/>
    <property type="match status" value="1"/>
</dbReference>
<evidence type="ECO:0000256" key="7">
    <source>
        <dbReference type="ARBA" id="ARBA00023242"/>
    </source>
</evidence>
<keyword evidence="4" id="KW-0158">Chromosome</keyword>
<evidence type="ECO:0000256" key="8">
    <source>
        <dbReference type="ARBA" id="ARBA00023254"/>
    </source>
</evidence>
<reference evidence="13" key="1">
    <citation type="journal article" date="2016" name="PLoS ONE">
        <title>Caste-Specific and Sex-Specific Expression of Chemoreceptor Genes in a Termite.</title>
        <authorList>
            <person name="Mitaka Y."/>
            <person name="Kobayashi K."/>
            <person name="Mikheyev A."/>
            <person name="Tin M.M.Y."/>
            <person name="Watanabe Y."/>
            <person name="Matsuura K."/>
        </authorList>
    </citation>
    <scope>NUCLEOTIDE SEQUENCE</scope>
</reference>
<dbReference type="CDD" id="cd22667">
    <property type="entry name" value="FHA_NBN"/>
    <property type="match status" value="1"/>
</dbReference>
<feature type="region of interest" description="Disordered" evidence="11">
    <location>
        <begin position="510"/>
        <end position="548"/>
    </location>
</feature>
<evidence type="ECO:0000256" key="4">
    <source>
        <dbReference type="ARBA" id="ARBA00022454"/>
    </source>
</evidence>
<dbReference type="GO" id="GO:0003684">
    <property type="term" value="F:damaged DNA binding"/>
    <property type="evidence" value="ECO:0007669"/>
    <property type="project" value="TreeGrafter"/>
</dbReference>
<protein>
    <recommendedName>
        <fullName evidence="3">Nibrin</fullName>
    </recommendedName>
</protein>
<name>A0A2Z5TRA6_9NEOP</name>
<keyword evidence="5" id="KW-0227">DNA damage</keyword>
<dbReference type="InterPro" id="IPR032429">
    <property type="entry name" value="Nibrin_BRCT2"/>
</dbReference>
<proteinExistence type="evidence at transcript level"/>
<evidence type="ECO:0000259" key="12">
    <source>
        <dbReference type="PROSITE" id="PS50006"/>
    </source>
</evidence>
<reference evidence="13" key="2">
    <citation type="submission" date="2017-10" db="EMBL/GenBank/DDBJ databases">
        <title>High Expression of DNA Repair Genes in Long-Lived Termite King.</title>
        <authorList>
            <person name="Tasaki E."/>
            <person name="Mitaka Y."/>
            <person name="Nozaki T."/>
            <person name="Kobayashi K."/>
            <person name="Matsuura K."/>
            <person name="Iuchi Y."/>
        </authorList>
    </citation>
    <scope>NUCLEOTIDE SEQUENCE</scope>
</reference>
<dbReference type="InterPro" id="IPR001357">
    <property type="entry name" value="BRCT_dom"/>
</dbReference>
<keyword evidence="8" id="KW-0469">Meiosis</keyword>
<dbReference type="InterPro" id="IPR043014">
    <property type="entry name" value="Nibrin_BRCT2_sf"/>
</dbReference>
<evidence type="ECO:0000313" key="13">
    <source>
        <dbReference type="EMBL" id="BBA93639.1"/>
    </source>
</evidence>
<keyword evidence="6" id="KW-0234">DNA repair</keyword>
<dbReference type="Pfam" id="PF00498">
    <property type="entry name" value="FHA"/>
    <property type="match status" value="1"/>
</dbReference>
<dbReference type="GO" id="GO:0051321">
    <property type="term" value="P:meiotic cell cycle"/>
    <property type="evidence" value="ECO:0007669"/>
    <property type="project" value="UniProtKB-KW"/>
</dbReference>
<dbReference type="FunFam" id="2.60.200.20:FF:000017">
    <property type="entry name" value="Nibrin"/>
    <property type="match status" value="1"/>
</dbReference>
<dbReference type="InterPro" id="IPR008984">
    <property type="entry name" value="SMAD_FHA_dom_sf"/>
</dbReference>
<evidence type="ECO:0000256" key="2">
    <source>
        <dbReference type="ARBA" id="ARBA00004322"/>
    </source>
</evidence>
<evidence type="ECO:0000256" key="5">
    <source>
        <dbReference type="ARBA" id="ARBA00022763"/>
    </source>
</evidence>
<dbReference type="Gene3D" id="2.60.200.20">
    <property type="match status" value="1"/>
</dbReference>
<evidence type="ECO:0000256" key="6">
    <source>
        <dbReference type="ARBA" id="ARBA00023204"/>
    </source>
</evidence>
<dbReference type="PANTHER" id="PTHR12162:SF0">
    <property type="entry name" value="NIBRIN"/>
    <property type="match status" value="1"/>
</dbReference>
<feature type="compositionally biased region" description="Polar residues" evidence="11">
    <location>
        <begin position="533"/>
        <end position="544"/>
    </location>
</feature>
<dbReference type="Gene3D" id="3.40.50.10980">
    <property type="entry name" value="Nibrin, BRCT2 domain"/>
    <property type="match status" value="1"/>
</dbReference>
<dbReference type="FunFam" id="3.40.50.10980:FF:000001">
    <property type="entry name" value="Nibrin"/>
    <property type="match status" value="1"/>
</dbReference>
<dbReference type="SUPFAM" id="SSF49879">
    <property type="entry name" value="SMAD/FHA domain"/>
    <property type="match status" value="1"/>
</dbReference>
<keyword evidence="9" id="KW-0131">Cell cycle</keyword>
<dbReference type="PROSITE" id="PS50006">
    <property type="entry name" value="FHA_DOMAIN"/>
    <property type="match status" value="1"/>
</dbReference>
<organism evidence="13">
    <name type="scientific">Reticulitermes speratus</name>
    <dbReference type="NCBI Taxonomy" id="60591"/>
    <lineage>
        <taxon>Eukaryota</taxon>
        <taxon>Metazoa</taxon>
        <taxon>Ecdysozoa</taxon>
        <taxon>Arthropoda</taxon>
        <taxon>Hexapoda</taxon>
        <taxon>Insecta</taxon>
        <taxon>Pterygota</taxon>
        <taxon>Neoptera</taxon>
        <taxon>Polyneoptera</taxon>
        <taxon>Dictyoptera</taxon>
        <taxon>Blattodea</taxon>
        <taxon>Blattoidea</taxon>
        <taxon>Termitoidae</taxon>
        <taxon>Rhinotermitidae</taxon>
        <taxon>Reticulitermes</taxon>
        <taxon>Frontotermes</taxon>
    </lineage>
</organism>
<dbReference type="Gene3D" id="3.40.50.10190">
    <property type="entry name" value="BRCT domain"/>
    <property type="match status" value="1"/>
</dbReference>
<feature type="domain" description="FHA" evidence="12">
    <location>
        <begin position="14"/>
        <end position="76"/>
    </location>
</feature>
<dbReference type="AlphaFoldDB" id="A0A2Z5TRA6"/>
<evidence type="ECO:0000256" key="3">
    <source>
        <dbReference type="ARBA" id="ARBA00020013"/>
    </source>
</evidence>
<dbReference type="InterPro" id="IPR000253">
    <property type="entry name" value="FHA_dom"/>
</dbReference>
<dbReference type="SMART" id="SM00240">
    <property type="entry name" value="FHA"/>
    <property type="match status" value="1"/>
</dbReference>
<dbReference type="InterPro" id="IPR040227">
    <property type="entry name" value="Nibrin-rel"/>
</dbReference>
<dbReference type="GO" id="GO:0005694">
    <property type="term" value="C:chromosome"/>
    <property type="evidence" value="ECO:0007669"/>
    <property type="project" value="UniProtKB-SubCell"/>
</dbReference>
<sequence>MWLLRGSRRELYYLIVGKSHVVGRKDGDLVLSDDQSISRRHAVITVVHSIKDLENPSQLPVVSLTDTGSKYGTYINDGIKVSGRMIKDSPVVLKDGDHIRFGLQWNDWRLDYSPLVVTTSTLTPDGKRSLRQQLVMLGGHLVNSWQDTVTHVTMCNLTLTVKVVCALANGKPIVTPQYWDNYITALSTKQPLPDCKDYIPPLAETTLNVNEVSFDVNENRKKLFVGKHFVFSSSHQYNLYSCMVTAAGGRAGILEESGLVPEDLVQPNVIVMQYSFGPSQGSQVPHSFQEVTKYLKSRGKRIIPESDIGLAILYCSIDRHCNPDYKVASVLMSRVTREVNSHNDLVLALDTQESQLENMKKIKEAAKGVVIPASGTVQKPAGPSVSAASASKYTRNWESADTENEVFVIPTSRVEKERLSVRDELDASLRPNKRYRSMEDDGFLRTRAATPVCSQASIILGRDGKRDSDDDENLFEFPSDKKLRLAPCSLVDEEDEDMFAFADEIKPKSFRAHSKKDEPAESCGLPRKRKSQNSEIISEPSSLSKRCATEKDVLQQQNTDSHKIEPIWHSVTTHEGFLSVVDETKENTALEKSMMDLADDLKCVTVVEVKDLISRTAVPLTACATTRHVGANFKKFRKVQAANHYSLITSQDLIPYDADTKSLSERLSETHAEYVVEDDHDWAFVEPVQTDEKKTEARHR</sequence>
<dbReference type="SUPFAM" id="SSF52113">
    <property type="entry name" value="BRCT domain"/>
    <property type="match status" value="1"/>
</dbReference>
<dbReference type="EMBL" id="FX985752">
    <property type="protein sequence ID" value="BBA93639.1"/>
    <property type="molecule type" value="mRNA"/>
</dbReference>
<evidence type="ECO:0000256" key="10">
    <source>
        <dbReference type="ARBA" id="ARBA00044757"/>
    </source>
</evidence>
<dbReference type="GO" id="GO:0000724">
    <property type="term" value="P:double-strand break repair via homologous recombination"/>
    <property type="evidence" value="ECO:0007669"/>
    <property type="project" value="TreeGrafter"/>
</dbReference>
<dbReference type="GO" id="GO:0007095">
    <property type="term" value="P:mitotic G2 DNA damage checkpoint signaling"/>
    <property type="evidence" value="ECO:0007669"/>
    <property type="project" value="InterPro"/>
</dbReference>
<dbReference type="GO" id="GO:0030870">
    <property type="term" value="C:Mre11 complex"/>
    <property type="evidence" value="ECO:0007669"/>
    <property type="project" value="InterPro"/>
</dbReference>
<dbReference type="CDD" id="cd17741">
    <property type="entry name" value="BRCT_nibrin"/>
    <property type="match status" value="1"/>
</dbReference>